<protein>
    <recommendedName>
        <fullName evidence="2">TIR domain-containing protein</fullName>
    </recommendedName>
</protein>
<evidence type="ECO:0000256" key="1">
    <source>
        <dbReference type="SAM" id="MobiDB-lite"/>
    </source>
</evidence>
<feature type="domain" description="TIR" evidence="2">
    <location>
        <begin position="1"/>
        <end position="151"/>
    </location>
</feature>
<keyword evidence="4" id="KW-1185">Reference proteome</keyword>
<evidence type="ECO:0000313" key="3">
    <source>
        <dbReference type="EMBL" id="GGY07265.1"/>
    </source>
</evidence>
<name>A0A918U834_9ACTN</name>
<feature type="region of interest" description="Disordered" evidence="1">
    <location>
        <begin position="157"/>
        <end position="213"/>
    </location>
</feature>
<dbReference type="Pfam" id="PF13676">
    <property type="entry name" value="TIR_2"/>
    <property type="match status" value="1"/>
</dbReference>
<dbReference type="InterPro" id="IPR000157">
    <property type="entry name" value="TIR_dom"/>
</dbReference>
<dbReference type="AlphaFoldDB" id="A0A918U834"/>
<dbReference type="RefSeq" id="WP_190194395.1">
    <property type="nucleotide sequence ID" value="NZ_BMVU01000062.1"/>
</dbReference>
<feature type="compositionally biased region" description="Polar residues" evidence="1">
    <location>
        <begin position="163"/>
        <end position="185"/>
    </location>
</feature>
<dbReference type="SUPFAM" id="SSF52200">
    <property type="entry name" value="Toll/Interleukin receptor TIR domain"/>
    <property type="match status" value="1"/>
</dbReference>
<evidence type="ECO:0000259" key="2">
    <source>
        <dbReference type="PROSITE" id="PS50104"/>
    </source>
</evidence>
<comment type="caution">
    <text evidence="3">The sequence shown here is derived from an EMBL/GenBank/DDBJ whole genome shotgun (WGS) entry which is preliminary data.</text>
</comment>
<sequence>MAEVFINYRTGDGDKTAALIDQELSRRFGKNCIFRASKSIAPGTAFPEALKVGIRRCSVLLAVIGPDWINFRTRLHDPEDWVRKEIEQAFEYETSVIPVLEGRKTSRLNRADLPEELARLADLQSIPFDTHDTETGLKRLGDVVAKLAPALHDLDREAASQPAPGSTENSIGDVQGPAVQSQNVTGDIGSTVVKDSHGPVHTGKGDIYQNSRHVSGGRHFTGDGMTYFEGDHHGDIRHRFGDTGRSEDNDQ</sequence>
<organism evidence="3 4">
    <name type="scientific">Streptomyces minutiscleroticus</name>
    <dbReference type="NCBI Taxonomy" id="68238"/>
    <lineage>
        <taxon>Bacteria</taxon>
        <taxon>Bacillati</taxon>
        <taxon>Actinomycetota</taxon>
        <taxon>Actinomycetes</taxon>
        <taxon>Kitasatosporales</taxon>
        <taxon>Streptomycetaceae</taxon>
        <taxon>Streptomyces</taxon>
    </lineage>
</organism>
<accession>A0A918U834</accession>
<dbReference type="GO" id="GO:0007165">
    <property type="term" value="P:signal transduction"/>
    <property type="evidence" value="ECO:0007669"/>
    <property type="project" value="InterPro"/>
</dbReference>
<proteinExistence type="predicted"/>
<gene>
    <name evidence="3" type="ORF">GCM10010358_70480</name>
</gene>
<dbReference type="PROSITE" id="PS50104">
    <property type="entry name" value="TIR"/>
    <property type="match status" value="1"/>
</dbReference>
<dbReference type="Proteomes" id="UP000619244">
    <property type="component" value="Unassembled WGS sequence"/>
</dbReference>
<reference evidence="3" key="1">
    <citation type="journal article" date="2014" name="Int. J. Syst. Evol. Microbiol.">
        <title>Complete genome sequence of Corynebacterium casei LMG S-19264T (=DSM 44701T), isolated from a smear-ripened cheese.</title>
        <authorList>
            <consortium name="US DOE Joint Genome Institute (JGI-PGF)"/>
            <person name="Walter F."/>
            <person name="Albersmeier A."/>
            <person name="Kalinowski J."/>
            <person name="Ruckert C."/>
        </authorList>
    </citation>
    <scope>NUCLEOTIDE SEQUENCE</scope>
    <source>
        <strain evidence="3">JCM 4790</strain>
    </source>
</reference>
<evidence type="ECO:0000313" key="4">
    <source>
        <dbReference type="Proteomes" id="UP000619244"/>
    </source>
</evidence>
<dbReference type="InterPro" id="IPR035897">
    <property type="entry name" value="Toll_tir_struct_dom_sf"/>
</dbReference>
<dbReference type="Gene3D" id="3.40.50.10140">
    <property type="entry name" value="Toll/interleukin-1 receptor homology (TIR) domain"/>
    <property type="match status" value="1"/>
</dbReference>
<reference evidence="3" key="2">
    <citation type="submission" date="2020-09" db="EMBL/GenBank/DDBJ databases">
        <authorList>
            <person name="Sun Q."/>
            <person name="Ohkuma M."/>
        </authorList>
    </citation>
    <scope>NUCLEOTIDE SEQUENCE</scope>
    <source>
        <strain evidence="3">JCM 4790</strain>
    </source>
</reference>
<dbReference type="EMBL" id="BMVU01000062">
    <property type="protein sequence ID" value="GGY07265.1"/>
    <property type="molecule type" value="Genomic_DNA"/>
</dbReference>